<gene>
    <name evidence="11" type="ORF">C7384_102197</name>
</gene>
<dbReference type="PANTHER" id="PTHR23028:SF53">
    <property type="entry name" value="ACYL_TRANSF_3 DOMAIN-CONTAINING PROTEIN"/>
    <property type="match status" value="1"/>
</dbReference>
<dbReference type="Gene3D" id="3.40.50.1110">
    <property type="entry name" value="SGNH hydrolase"/>
    <property type="match status" value="1"/>
</dbReference>
<sequence length="635" mass="72163">MSQVVRRLSINSQNIEKSDAVSRPNHRYITGLDGLRALAVIGVITFHLLPNWVSGGWLGVPLFFIISGYLITTLLIQEYEHSGNIGFLPFWGRRLRRLYPPLVVMLLLTVFLILLLAPQQLYNLRYIVFSNLLYVYNFWAMGHGGSYFDQINGASLFTHLWSLSIEAQFYLLWPGIVWLLLKSRLKKIVISTILVLGASLSALLMGLFYSGASLNRVYYGTDTRIFAILLGAALAFVWPAHRLTTRLDREMRFYINVIGLVAAVDTILAFLVINGQAPFVYKGGMFALTLIMTIFLAIVVHPVSLLNHLLDRSWLNYIGKRSYSIYLYQLPVFVFYPKLVKNFHFSIWQALIEVALVLAISEVSYRYVETLFRHPKQRKRAWQWLKQRKLLLYPTAMVTAFFLVTIAGGLIRPEAGMAAPKSDLQKRLEKAQKDLAQQKSHTDQKKHDEAADAALTPEQIKLIQDYQITTDQYRHFSQLAITVVGDSVMLDVSPNLQELNDHLSIDAQVGRQADDAIPALINQIKTGHCADTILIGLGTNGNIRASDIDALVAAAGKQRQIYWVNNYVVTKPWQDSNNRELDEAKQNNRNFHVIDWYSLVKDHPEWLASDGIHPETTGNHHYARLVIQAISKDSR</sequence>
<comment type="subcellular location">
    <subcellularLocation>
        <location evidence="1">Cell membrane</location>
        <topology evidence="1">Multi-pass membrane protein</topology>
    </subcellularLocation>
</comment>
<feature type="transmembrane region" description="Helical" evidence="9">
    <location>
        <begin position="322"/>
        <end position="339"/>
    </location>
</feature>
<feature type="transmembrane region" description="Helical" evidence="9">
    <location>
        <begin position="223"/>
        <end position="241"/>
    </location>
</feature>
<reference evidence="11 12" key="1">
    <citation type="submission" date="2018-04" db="EMBL/GenBank/DDBJ databases">
        <title>Genomic Encyclopedia of Type Strains, Phase IV (KMG-IV): sequencing the most valuable type-strain genomes for metagenomic binning, comparative biology and taxonomic classification.</title>
        <authorList>
            <person name="Goeker M."/>
        </authorList>
    </citation>
    <scope>NUCLEOTIDE SEQUENCE [LARGE SCALE GENOMIC DNA]</scope>
    <source>
        <strain evidence="11 12">DSM 28795</strain>
    </source>
</reference>
<dbReference type="InterPro" id="IPR002656">
    <property type="entry name" value="Acyl_transf_3_dom"/>
</dbReference>
<feature type="region of interest" description="Disordered" evidence="8">
    <location>
        <begin position="430"/>
        <end position="451"/>
    </location>
</feature>
<feature type="transmembrane region" description="Helical" evidence="9">
    <location>
        <begin position="56"/>
        <end position="77"/>
    </location>
</feature>
<name>A0A2U1DCI7_9LACO</name>
<keyword evidence="7" id="KW-0012">Acyltransferase</keyword>
<dbReference type="GO" id="GO:0009103">
    <property type="term" value="P:lipopolysaccharide biosynthetic process"/>
    <property type="evidence" value="ECO:0007669"/>
    <property type="project" value="TreeGrafter"/>
</dbReference>
<feature type="transmembrane region" description="Helical" evidence="9">
    <location>
        <begin position="188"/>
        <end position="211"/>
    </location>
</feature>
<evidence type="ECO:0000256" key="8">
    <source>
        <dbReference type="SAM" id="MobiDB-lite"/>
    </source>
</evidence>
<evidence type="ECO:0000313" key="11">
    <source>
        <dbReference type="EMBL" id="PVY85377.1"/>
    </source>
</evidence>
<dbReference type="Proteomes" id="UP000245433">
    <property type="component" value="Unassembled WGS sequence"/>
</dbReference>
<keyword evidence="12" id="KW-1185">Reference proteome</keyword>
<dbReference type="EMBL" id="QEKT01000002">
    <property type="protein sequence ID" value="PVY85377.1"/>
    <property type="molecule type" value="Genomic_DNA"/>
</dbReference>
<dbReference type="RefSeq" id="WP_243400702.1">
    <property type="nucleotide sequence ID" value="NZ_CAKOEX010000002.1"/>
</dbReference>
<evidence type="ECO:0000256" key="6">
    <source>
        <dbReference type="ARBA" id="ARBA00023136"/>
    </source>
</evidence>
<dbReference type="GO" id="GO:0016747">
    <property type="term" value="F:acyltransferase activity, transferring groups other than amino-acyl groups"/>
    <property type="evidence" value="ECO:0007669"/>
    <property type="project" value="InterPro"/>
</dbReference>
<keyword evidence="4 9" id="KW-0812">Transmembrane</keyword>
<keyword evidence="3 11" id="KW-0808">Transferase</keyword>
<dbReference type="CDD" id="cd01840">
    <property type="entry name" value="SGNH_hydrolase_yrhL_like"/>
    <property type="match status" value="1"/>
</dbReference>
<evidence type="ECO:0000256" key="4">
    <source>
        <dbReference type="ARBA" id="ARBA00022692"/>
    </source>
</evidence>
<organism evidence="11 12">
    <name type="scientific">Convivina intestini</name>
    <dbReference type="NCBI Taxonomy" id="1505726"/>
    <lineage>
        <taxon>Bacteria</taxon>
        <taxon>Bacillati</taxon>
        <taxon>Bacillota</taxon>
        <taxon>Bacilli</taxon>
        <taxon>Lactobacillales</taxon>
        <taxon>Lactobacillaceae</taxon>
        <taxon>Convivina</taxon>
    </lineage>
</organism>
<dbReference type="SUPFAM" id="SSF52266">
    <property type="entry name" value="SGNH hydrolase"/>
    <property type="match status" value="1"/>
</dbReference>
<comment type="caution">
    <text evidence="11">The sequence shown here is derived from an EMBL/GenBank/DDBJ whole genome shotgun (WGS) entry which is preliminary data.</text>
</comment>
<feature type="transmembrane region" description="Helical" evidence="9">
    <location>
        <begin position="97"/>
        <end position="117"/>
    </location>
</feature>
<dbReference type="PANTHER" id="PTHR23028">
    <property type="entry name" value="ACETYLTRANSFERASE"/>
    <property type="match status" value="1"/>
</dbReference>
<evidence type="ECO:0000256" key="3">
    <source>
        <dbReference type="ARBA" id="ARBA00022679"/>
    </source>
</evidence>
<evidence type="ECO:0000256" key="2">
    <source>
        <dbReference type="ARBA" id="ARBA00022475"/>
    </source>
</evidence>
<evidence type="ECO:0000256" key="7">
    <source>
        <dbReference type="ARBA" id="ARBA00023315"/>
    </source>
</evidence>
<evidence type="ECO:0000259" key="10">
    <source>
        <dbReference type="Pfam" id="PF01757"/>
    </source>
</evidence>
<dbReference type="Pfam" id="PF01757">
    <property type="entry name" value="Acyl_transf_3"/>
    <property type="match status" value="1"/>
</dbReference>
<feature type="domain" description="Acyltransferase 3" evidence="10">
    <location>
        <begin position="30"/>
        <end position="361"/>
    </location>
</feature>
<dbReference type="InterPro" id="IPR036514">
    <property type="entry name" value="SGNH_hydro_sf"/>
</dbReference>
<evidence type="ECO:0000256" key="1">
    <source>
        <dbReference type="ARBA" id="ARBA00004651"/>
    </source>
</evidence>
<dbReference type="AlphaFoldDB" id="A0A2U1DCI7"/>
<keyword evidence="5 9" id="KW-1133">Transmembrane helix</keyword>
<proteinExistence type="predicted"/>
<dbReference type="GO" id="GO:0005886">
    <property type="term" value="C:plasma membrane"/>
    <property type="evidence" value="ECO:0007669"/>
    <property type="project" value="UniProtKB-SubCell"/>
</dbReference>
<feature type="transmembrane region" description="Helical" evidence="9">
    <location>
        <begin position="390"/>
        <end position="411"/>
    </location>
</feature>
<protein>
    <submittedName>
        <fullName evidence="11">Peptidoglycan-N-acetylmuramate O-acetyltransferase</fullName>
    </submittedName>
</protein>
<keyword evidence="6 9" id="KW-0472">Membrane</keyword>
<feature type="transmembrane region" description="Helical" evidence="9">
    <location>
        <begin position="253"/>
        <end position="273"/>
    </location>
</feature>
<accession>A0A2U1DCI7</accession>
<feature type="transmembrane region" description="Helical" evidence="9">
    <location>
        <begin position="124"/>
        <end position="140"/>
    </location>
</feature>
<feature type="transmembrane region" description="Helical" evidence="9">
    <location>
        <begin position="160"/>
        <end position="181"/>
    </location>
</feature>
<evidence type="ECO:0000313" key="12">
    <source>
        <dbReference type="Proteomes" id="UP000245433"/>
    </source>
</evidence>
<feature type="compositionally biased region" description="Basic and acidic residues" evidence="8">
    <location>
        <begin position="440"/>
        <end position="450"/>
    </location>
</feature>
<evidence type="ECO:0000256" key="5">
    <source>
        <dbReference type="ARBA" id="ARBA00022989"/>
    </source>
</evidence>
<feature type="transmembrane region" description="Helical" evidence="9">
    <location>
        <begin position="285"/>
        <end position="310"/>
    </location>
</feature>
<evidence type="ECO:0000256" key="9">
    <source>
        <dbReference type="SAM" id="Phobius"/>
    </source>
</evidence>
<dbReference type="InterPro" id="IPR050879">
    <property type="entry name" value="Acyltransferase_3"/>
</dbReference>
<keyword evidence="2" id="KW-1003">Cell membrane</keyword>
<feature type="transmembrane region" description="Helical" evidence="9">
    <location>
        <begin position="345"/>
        <end position="369"/>
    </location>
</feature>